<name>A0AAV7G0X9_DENCH</name>
<reference evidence="7 8" key="1">
    <citation type="journal article" date="2021" name="Hortic Res">
        <title>Chromosome-scale assembly of the Dendrobium chrysotoxum genome enhances the understanding of orchid evolution.</title>
        <authorList>
            <person name="Zhang Y."/>
            <person name="Zhang G.Q."/>
            <person name="Zhang D."/>
            <person name="Liu X.D."/>
            <person name="Xu X.Y."/>
            <person name="Sun W.H."/>
            <person name="Yu X."/>
            <person name="Zhu X."/>
            <person name="Wang Z.W."/>
            <person name="Zhao X."/>
            <person name="Zhong W.Y."/>
            <person name="Chen H."/>
            <person name="Yin W.L."/>
            <person name="Huang T."/>
            <person name="Niu S.C."/>
            <person name="Liu Z.J."/>
        </authorList>
    </citation>
    <scope>NUCLEOTIDE SEQUENCE [LARGE SCALE GENOMIC DNA]</scope>
    <source>
        <strain evidence="7">Lindl</strain>
    </source>
</reference>
<feature type="domain" description="Carbohydrate kinase PfkB" evidence="6">
    <location>
        <begin position="58"/>
        <end position="147"/>
    </location>
</feature>
<sequence>MPLVESSYFPVQPHRSLRIQSCQRLAATHSSLQLRTVLLWSFLSEKRRPWKPRFKEKRWDSRKAKIFHYGALSPITKPRKSAHVAATKAAKDAGVLLSYDPNLRLPLWPSAESAREGILSIWDAADIIQISEEEISFLARGENPYDDAVVHKLFHLNLKL</sequence>
<dbReference type="GO" id="GO:0008865">
    <property type="term" value="F:fructokinase activity"/>
    <property type="evidence" value="ECO:0007669"/>
    <property type="project" value="TreeGrafter"/>
</dbReference>
<proteinExistence type="inferred from homology"/>
<keyword evidence="2" id="KW-0808">Transferase</keyword>
<evidence type="ECO:0000256" key="2">
    <source>
        <dbReference type="ARBA" id="ARBA00022679"/>
    </source>
</evidence>
<dbReference type="InterPro" id="IPR050306">
    <property type="entry name" value="PfkB_Carbo_kinase"/>
</dbReference>
<comment type="similarity">
    <text evidence="1">Belongs to the carbohydrate kinase PfkB family.</text>
</comment>
<dbReference type="GO" id="GO:0005829">
    <property type="term" value="C:cytosol"/>
    <property type="evidence" value="ECO:0007669"/>
    <property type="project" value="TreeGrafter"/>
</dbReference>
<evidence type="ECO:0000313" key="8">
    <source>
        <dbReference type="Proteomes" id="UP000775213"/>
    </source>
</evidence>
<keyword evidence="4" id="KW-0418">Kinase</keyword>
<dbReference type="PANTHER" id="PTHR43085">
    <property type="entry name" value="HEXOKINASE FAMILY MEMBER"/>
    <property type="match status" value="1"/>
</dbReference>
<dbReference type="GO" id="GO:0006000">
    <property type="term" value="P:fructose metabolic process"/>
    <property type="evidence" value="ECO:0007669"/>
    <property type="project" value="TreeGrafter"/>
</dbReference>
<evidence type="ECO:0000256" key="5">
    <source>
        <dbReference type="ARBA" id="ARBA00022840"/>
    </source>
</evidence>
<evidence type="ECO:0000256" key="4">
    <source>
        <dbReference type="ARBA" id="ARBA00022777"/>
    </source>
</evidence>
<comment type="caution">
    <text evidence="7">The sequence shown here is derived from an EMBL/GenBank/DDBJ whole genome shotgun (WGS) entry which is preliminary data.</text>
</comment>
<dbReference type="InterPro" id="IPR029056">
    <property type="entry name" value="Ribokinase-like"/>
</dbReference>
<evidence type="ECO:0000259" key="6">
    <source>
        <dbReference type="Pfam" id="PF00294"/>
    </source>
</evidence>
<keyword evidence="5" id="KW-0067">ATP-binding</keyword>
<evidence type="ECO:0000313" key="7">
    <source>
        <dbReference type="EMBL" id="KAH0449751.1"/>
    </source>
</evidence>
<dbReference type="Proteomes" id="UP000775213">
    <property type="component" value="Unassembled WGS sequence"/>
</dbReference>
<dbReference type="Gene3D" id="3.40.1190.20">
    <property type="match status" value="1"/>
</dbReference>
<accession>A0AAV7G0X9</accession>
<protein>
    <recommendedName>
        <fullName evidence="6">Carbohydrate kinase PfkB domain-containing protein</fullName>
    </recommendedName>
</protein>
<keyword evidence="8" id="KW-1185">Reference proteome</keyword>
<gene>
    <name evidence="7" type="ORF">IEQ34_020443</name>
</gene>
<evidence type="ECO:0000256" key="3">
    <source>
        <dbReference type="ARBA" id="ARBA00022741"/>
    </source>
</evidence>
<dbReference type="EMBL" id="JAGFBR010000018">
    <property type="protein sequence ID" value="KAH0449751.1"/>
    <property type="molecule type" value="Genomic_DNA"/>
</dbReference>
<dbReference type="GO" id="GO:0005524">
    <property type="term" value="F:ATP binding"/>
    <property type="evidence" value="ECO:0007669"/>
    <property type="project" value="UniProtKB-KW"/>
</dbReference>
<keyword evidence="3" id="KW-0547">Nucleotide-binding</keyword>
<dbReference type="AlphaFoldDB" id="A0AAV7G0X9"/>
<dbReference type="SUPFAM" id="SSF53613">
    <property type="entry name" value="Ribokinase-like"/>
    <property type="match status" value="1"/>
</dbReference>
<dbReference type="Pfam" id="PF00294">
    <property type="entry name" value="PfkB"/>
    <property type="match status" value="1"/>
</dbReference>
<dbReference type="PANTHER" id="PTHR43085:SF1">
    <property type="entry name" value="PSEUDOURIDINE KINASE-RELATED"/>
    <property type="match status" value="1"/>
</dbReference>
<organism evidence="7 8">
    <name type="scientific">Dendrobium chrysotoxum</name>
    <name type="common">Orchid</name>
    <dbReference type="NCBI Taxonomy" id="161865"/>
    <lineage>
        <taxon>Eukaryota</taxon>
        <taxon>Viridiplantae</taxon>
        <taxon>Streptophyta</taxon>
        <taxon>Embryophyta</taxon>
        <taxon>Tracheophyta</taxon>
        <taxon>Spermatophyta</taxon>
        <taxon>Magnoliopsida</taxon>
        <taxon>Liliopsida</taxon>
        <taxon>Asparagales</taxon>
        <taxon>Orchidaceae</taxon>
        <taxon>Epidendroideae</taxon>
        <taxon>Malaxideae</taxon>
        <taxon>Dendrobiinae</taxon>
        <taxon>Dendrobium</taxon>
    </lineage>
</organism>
<evidence type="ECO:0000256" key="1">
    <source>
        <dbReference type="ARBA" id="ARBA00010688"/>
    </source>
</evidence>
<dbReference type="InterPro" id="IPR011611">
    <property type="entry name" value="PfkB_dom"/>
</dbReference>
<dbReference type="GO" id="GO:0009570">
    <property type="term" value="C:chloroplast stroma"/>
    <property type="evidence" value="ECO:0007669"/>
    <property type="project" value="TreeGrafter"/>
</dbReference>